<accession>A0A4P6ZKW4</accession>
<sequence length="211" mass="23350">MSSVNVSKMPHMFDVMSNMSRKMDVINANVASIRDVVNSSNSKLINTSDIKMIANLDHMTSSIDETRRDLVDMLVSDIKMIKADINVTTDIYNAKHFNLQIIQNIKASVAAMKSSVKDARSLTNSSLIAMADDAQVINPIIKAHYGVHVDDQVDTISSNLDDISYVVNSVSSRIIMMMDNMLDYMGTIIANQGISKDIINDIYIISKRISG</sequence>
<name>A0A4P6ZKW4_9LACO</name>
<reference evidence="2" key="1">
    <citation type="submission" date="2018-12" db="EMBL/GenBank/DDBJ databases">
        <title>A new species of lactobacillus.</title>
        <authorList>
            <person name="Jian Y."/>
            <person name="Xin L."/>
            <person name="Hong Z.J."/>
            <person name="Ming L.Z."/>
            <person name="Hong X.Z."/>
        </authorList>
    </citation>
    <scope>NUCLEOTIDE SEQUENCE [LARGE SCALE GENOMIC DNA]</scope>
    <source>
        <strain evidence="2">HSLZ-75</strain>
    </source>
</reference>
<dbReference type="EMBL" id="CP034726">
    <property type="protein sequence ID" value="QBP18203.1"/>
    <property type="molecule type" value="Genomic_DNA"/>
</dbReference>
<gene>
    <name evidence="1" type="ORF">ELX58_03420</name>
</gene>
<organism evidence="1 2">
    <name type="scientific">Acetilactobacillus jinshanensis</name>
    <dbReference type="NCBI Taxonomy" id="1720083"/>
    <lineage>
        <taxon>Bacteria</taxon>
        <taxon>Bacillati</taxon>
        <taxon>Bacillota</taxon>
        <taxon>Bacilli</taxon>
        <taxon>Lactobacillales</taxon>
        <taxon>Lactobacillaceae</taxon>
        <taxon>Acetilactobacillus</taxon>
    </lineage>
</organism>
<evidence type="ECO:0000313" key="1">
    <source>
        <dbReference type="EMBL" id="QBP18203.1"/>
    </source>
</evidence>
<evidence type="ECO:0008006" key="3">
    <source>
        <dbReference type="Google" id="ProtNLM"/>
    </source>
</evidence>
<evidence type="ECO:0000313" key="2">
    <source>
        <dbReference type="Proteomes" id="UP000294321"/>
    </source>
</evidence>
<proteinExistence type="predicted"/>
<dbReference type="Proteomes" id="UP000294321">
    <property type="component" value="Chromosome"/>
</dbReference>
<dbReference type="AlphaFoldDB" id="A0A4P6ZKW4"/>
<dbReference type="RefSeq" id="WP_133441764.1">
    <property type="nucleotide sequence ID" value="NZ_CP034726.1"/>
</dbReference>
<dbReference type="KEGG" id="lji:ELX58_03420"/>
<protein>
    <recommendedName>
        <fullName evidence="3">Methyl-accepting chemotaxis protein</fullName>
    </recommendedName>
</protein>
<keyword evidence="2" id="KW-1185">Reference proteome</keyword>